<keyword evidence="5 10" id="KW-0812">Transmembrane</keyword>
<evidence type="ECO:0000313" key="13">
    <source>
        <dbReference type="EMBL" id="EET62309.1"/>
    </source>
</evidence>
<keyword evidence="9 10" id="KW-0472">Membrane</keyword>
<dbReference type="AlphaFoldDB" id="C6L9Q2"/>
<keyword evidence="1 10" id="KW-0813">Transport</keyword>
<dbReference type="eggNOG" id="COG4659">
    <property type="taxonomic scope" value="Bacteria"/>
</dbReference>
<evidence type="ECO:0000256" key="7">
    <source>
        <dbReference type="ARBA" id="ARBA00022982"/>
    </source>
</evidence>
<feature type="domain" description="FMN-binding" evidence="12">
    <location>
        <begin position="403"/>
        <end position="492"/>
    </location>
</feature>
<evidence type="ECO:0000256" key="11">
    <source>
        <dbReference type="HAMAP-Rule" id="MF_00479"/>
    </source>
</evidence>
<evidence type="ECO:0000256" key="8">
    <source>
        <dbReference type="ARBA" id="ARBA00022989"/>
    </source>
</evidence>
<dbReference type="GO" id="GO:0055085">
    <property type="term" value="P:transmembrane transport"/>
    <property type="evidence" value="ECO:0007669"/>
    <property type="project" value="InterPro"/>
</dbReference>
<comment type="similarity">
    <text evidence="11">Belongs to the RnfG family.</text>
</comment>
<dbReference type="InterPro" id="IPR004338">
    <property type="entry name" value="NqrB/RnfD"/>
</dbReference>
<comment type="subcellular location">
    <subcellularLocation>
        <location evidence="10">Cell membrane</location>
        <topology evidence="10">Multi-pass membrane protein</topology>
    </subcellularLocation>
    <subcellularLocation>
        <location evidence="11">Cell membrane</location>
        <topology evidence="11">Single-pass membrane protein</topology>
    </subcellularLocation>
</comment>
<feature type="transmembrane region" description="Helical" evidence="10">
    <location>
        <begin position="142"/>
        <end position="170"/>
    </location>
</feature>
<evidence type="ECO:0000256" key="4">
    <source>
        <dbReference type="ARBA" id="ARBA00022643"/>
    </source>
</evidence>
<keyword evidence="14" id="KW-1185">Reference proteome</keyword>
<evidence type="ECO:0000256" key="1">
    <source>
        <dbReference type="ARBA" id="ARBA00022448"/>
    </source>
</evidence>
<keyword evidence="7 10" id="KW-0249">Electron transport</keyword>
<keyword evidence="8 10" id="KW-1133">Transmembrane helix</keyword>
<organism evidence="13 14">
    <name type="scientific">Marvinbryantia formatexigens DSM 14469</name>
    <dbReference type="NCBI Taxonomy" id="478749"/>
    <lineage>
        <taxon>Bacteria</taxon>
        <taxon>Bacillati</taxon>
        <taxon>Bacillota</taxon>
        <taxon>Clostridia</taxon>
        <taxon>Lachnospirales</taxon>
        <taxon>Lachnospiraceae</taxon>
        <taxon>Marvinbryantia</taxon>
    </lineage>
</organism>
<evidence type="ECO:0000259" key="12">
    <source>
        <dbReference type="SMART" id="SM00900"/>
    </source>
</evidence>
<feature type="transmembrane region" description="Helical" evidence="10">
    <location>
        <begin position="103"/>
        <end position="122"/>
    </location>
</feature>
<dbReference type="InterPro" id="IPR010209">
    <property type="entry name" value="Ion_transpt_RnfG/RsxG"/>
</dbReference>
<keyword evidence="4 10" id="KW-0288">FMN</keyword>
<dbReference type="GO" id="GO:0022900">
    <property type="term" value="P:electron transport chain"/>
    <property type="evidence" value="ECO:0007669"/>
    <property type="project" value="UniProtKB-UniRule"/>
</dbReference>
<dbReference type="Pfam" id="PF03116">
    <property type="entry name" value="NQR2_RnfD_RnfE"/>
    <property type="match status" value="1"/>
</dbReference>
<keyword evidence="2 10" id="KW-0597">Phosphoprotein</keyword>
<keyword evidence="3 10" id="KW-0285">Flavoprotein</keyword>
<feature type="modified residue" description="FMN phosphoryl threonine" evidence="11">
    <location>
        <position position="475"/>
    </location>
</feature>
<sequence>MYNVALALLPATAFGVYRFGLYALAIVAVSVAFALLSEYVFQKLAGQKVTVSDGSALVTGLLLGLNLPPTVPLWIPALGSIFAVIFVKQFFGGIGQNFMNPALGARCFLLISFTGIMSDYAVDGISGATPLAALAEGQQVNLAQLFIGFTGGCIGEISTLAILIGGIYLLLKKIITWEIPVCYLVSFAIFELIFGKGSGITFVLAQLCSGGLMLGAFFMATDYVTSPITKKGKIVYGILLGVLTGVLRTFGALPEGVSYAIIISNLLVPLIEKVTMPTAFGYENGALEGKKGFSFAAYKSAFTLCGITLVAGLALGGIYQLTKGPIEKAELAAQAEAYAAVCPGAESFDVDETLEAAIASLTAEDGTVADGQFGGIVYESAYAALDGSGNRTGCVVNVTSKEGFGGDITISLGFDEEGTITGMEFLTINETAGLGMRAEEESFRSQFVGDNVEAFELTKDAASSDDQIQALSGATITSNAVTNAVNAALYLVNSAAQ</sequence>
<dbReference type="HAMAP" id="MF_00462">
    <property type="entry name" value="RsxD_RnfD"/>
    <property type="match status" value="1"/>
</dbReference>
<gene>
    <name evidence="11" type="primary">rnfG</name>
    <name evidence="10" type="synonym">rnfD</name>
    <name evidence="13" type="ORF">BRYFOR_05342</name>
</gene>
<feature type="transmembrane region" description="Helical" evidence="10">
    <location>
        <begin position="233"/>
        <end position="251"/>
    </location>
</feature>
<evidence type="ECO:0000256" key="3">
    <source>
        <dbReference type="ARBA" id="ARBA00022630"/>
    </source>
</evidence>
<evidence type="ECO:0000313" key="14">
    <source>
        <dbReference type="Proteomes" id="UP000005561"/>
    </source>
</evidence>
<dbReference type="SMART" id="SM00900">
    <property type="entry name" value="FMN_bind"/>
    <property type="match status" value="1"/>
</dbReference>
<dbReference type="InterPro" id="IPR007329">
    <property type="entry name" value="FMN-bd"/>
</dbReference>
<feature type="transmembrane region" description="Helical" evidence="10">
    <location>
        <begin position="296"/>
        <end position="319"/>
    </location>
</feature>
<dbReference type="HAMAP" id="MF_00479">
    <property type="entry name" value="RsxG_RnfG"/>
    <property type="match status" value="1"/>
</dbReference>
<name>C6L9Q2_9FIRM</name>
<feature type="transmembrane region" description="Helical" evidence="10">
    <location>
        <begin position="73"/>
        <end position="91"/>
    </location>
</feature>
<dbReference type="EMBL" id="ACCL02000002">
    <property type="protein sequence ID" value="EET62309.1"/>
    <property type="molecule type" value="Genomic_DNA"/>
</dbReference>
<dbReference type="GO" id="GO:0005886">
    <property type="term" value="C:plasma membrane"/>
    <property type="evidence" value="ECO:0007669"/>
    <property type="project" value="UniProtKB-SubCell"/>
</dbReference>
<dbReference type="EC" id="7.-.-.-" evidence="10"/>
<evidence type="ECO:0000256" key="5">
    <source>
        <dbReference type="ARBA" id="ARBA00022692"/>
    </source>
</evidence>
<evidence type="ECO:0000256" key="2">
    <source>
        <dbReference type="ARBA" id="ARBA00022553"/>
    </source>
</evidence>
<evidence type="ECO:0000256" key="9">
    <source>
        <dbReference type="ARBA" id="ARBA00023136"/>
    </source>
</evidence>
<comment type="cofactor">
    <cofactor evidence="10">
        <name>FMN</name>
        <dbReference type="ChEBI" id="CHEBI:58210"/>
    </cofactor>
</comment>
<dbReference type="GO" id="GO:0010181">
    <property type="term" value="F:FMN binding"/>
    <property type="evidence" value="ECO:0007669"/>
    <property type="project" value="InterPro"/>
</dbReference>
<evidence type="ECO:0000256" key="10">
    <source>
        <dbReference type="HAMAP-Rule" id="MF_00462"/>
    </source>
</evidence>
<feature type="modified residue" description="FMN phosphoryl threonine" evidence="10">
    <location>
        <position position="129"/>
    </location>
</feature>
<comment type="caution">
    <text evidence="13">The sequence shown here is derived from an EMBL/GenBank/DDBJ whole genome shotgun (WGS) entry which is preliminary data.</text>
</comment>
<feature type="transmembrane region" description="Helical" evidence="10">
    <location>
        <begin position="177"/>
        <end position="194"/>
    </location>
</feature>
<comment type="function">
    <text evidence="10">Part of a membrane-bound complex that couples electron transfer with translocation of ions across the membrane.</text>
</comment>
<feature type="transmembrane region" description="Helical" evidence="10">
    <location>
        <begin position="200"/>
        <end position="221"/>
    </location>
</feature>
<keyword evidence="10" id="KW-1003">Cell membrane</keyword>
<dbReference type="Pfam" id="PF04205">
    <property type="entry name" value="FMN_bind"/>
    <property type="match status" value="1"/>
</dbReference>
<comment type="similarity">
    <text evidence="10">Belongs to the NqrB/RnfD family.</text>
</comment>
<dbReference type="PANTHER" id="PTHR30578">
    <property type="entry name" value="ELECTRON TRANSPORT COMPLEX PROTEIN RNFD"/>
    <property type="match status" value="1"/>
</dbReference>
<dbReference type="GO" id="GO:0009055">
    <property type="term" value="F:electron transfer activity"/>
    <property type="evidence" value="ECO:0007669"/>
    <property type="project" value="InterPro"/>
</dbReference>
<dbReference type="STRING" id="168384.SAMN05660368_03618"/>
<dbReference type="NCBIfam" id="TIGR01947">
    <property type="entry name" value="rnfG"/>
    <property type="match status" value="1"/>
</dbReference>
<evidence type="ECO:0000256" key="6">
    <source>
        <dbReference type="ARBA" id="ARBA00022967"/>
    </source>
</evidence>
<dbReference type="eggNOG" id="COG4658">
    <property type="taxonomic scope" value="Bacteria"/>
</dbReference>
<dbReference type="Proteomes" id="UP000005561">
    <property type="component" value="Unassembled WGS sequence"/>
</dbReference>
<comment type="subunit">
    <text evidence="10">The complex is composed of six subunits: RnfA, RnfB, RnfC, RnfD, RnfE and RnfG.</text>
</comment>
<reference evidence="13" key="1">
    <citation type="submission" date="2009-07" db="EMBL/GenBank/DDBJ databases">
        <authorList>
            <person name="Weinstock G."/>
            <person name="Sodergren E."/>
            <person name="Clifton S."/>
            <person name="Fulton L."/>
            <person name="Fulton B."/>
            <person name="Courtney L."/>
            <person name="Fronick C."/>
            <person name="Harrison M."/>
            <person name="Strong C."/>
            <person name="Farmer C."/>
            <person name="Delahaunty K."/>
            <person name="Markovic C."/>
            <person name="Hall O."/>
            <person name="Minx P."/>
            <person name="Tomlinson C."/>
            <person name="Mitreva M."/>
            <person name="Nelson J."/>
            <person name="Hou S."/>
            <person name="Wollam A."/>
            <person name="Pepin K.H."/>
            <person name="Johnson M."/>
            <person name="Bhonagiri V."/>
            <person name="Nash W.E."/>
            <person name="Warren W."/>
            <person name="Chinwalla A."/>
            <person name="Mardis E.R."/>
            <person name="Wilson R.K."/>
        </authorList>
    </citation>
    <scope>NUCLEOTIDE SEQUENCE [LARGE SCALE GENOMIC DNA]</scope>
    <source>
        <strain evidence="13">DSM 14469</strain>
    </source>
</reference>
<accession>C6L9Q2</accession>
<proteinExistence type="inferred from homology"/>
<keyword evidence="6 10" id="KW-1278">Translocase</keyword>
<feature type="transmembrane region" description="Helical" evidence="10">
    <location>
        <begin position="20"/>
        <end position="37"/>
    </location>
</feature>
<protein>
    <recommendedName>
        <fullName evidence="10 11">Multifunctional fusion protein</fullName>
    </recommendedName>
    <domain>
        <recommendedName>
            <fullName evidence="10">Ion-translocating oxidoreductase complex subunit D</fullName>
            <ecNumber evidence="10">7.-.-.-</ecNumber>
        </recommendedName>
        <alternativeName>
            <fullName evidence="10">Rnf electron transport complex subunit D</fullName>
        </alternativeName>
    </domain>
    <domain>
        <recommendedName>
            <fullName evidence="11">Ion-translocating oxidoreductase complex subunit G</fullName>
        </recommendedName>
        <alternativeName>
            <fullName evidence="11">Rnf electron transport complex subunit G</fullName>
        </alternativeName>
    </domain>
</protein>
<dbReference type="InterPro" id="IPR011303">
    <property type="entry name" value="RnfD_bac"/>
</dbReference>
<dbReference type="PANTHER" id="PTHR30578:SF0">
    <property type="entry name" value="ION-TRANSLOCATING OXIDOREDUCTASE COMPLEX SUBUNIT D"/>
    <property type="match status" value="1"/>
</dbReference>